<dbReference type="InterPro" id="IPR004563">
    <property type="entry name" value="Apolipo_AcylTrfase"/>
</dbReference>
<dbReference type="InterPro" id="IPR036526">
    <property type="entry name" value="C-N_Hydrolase_sf"/>
</dbReference>
<name>A0ABN3W0D5_9ACTN</name>
<dbReference type="Pfam" id="PF20154">
    <property type="entry name" value="LNT_N"/>
    <property type="match status" value="1"/>
</dbReference>
<comment type="subcellular location">
    <subcellularLocation>
        <location evidence="1 8">Cell membrane</location>
        <topology evidence="1 8">Multi-pass membrane protein</topology>
    </subcellularLocation>
</comment>
<protein>
    <recommendedName>
        <fullName evidence="8">Apolipoprotein N-acyltransferase</fullName>
        <shortName evidence="8">ALP N-acyltransferase</shortName>
        <ecNumber evidence="8">2.3.1.269</ecNumber>
    </recommendedName>
</protein>
<keyword evidence="12" id="KW-1185">Reference proteome</keyword>
<feature type="transmembrane region" description="Helical" evidence="8">
    <location>
        <begin position="99"/>
        <end position="122"/>
    </location>
</feature>
<comment type="caution">
    <text evidence="11">The sequence shown here is derived from an EMBL/GenBank/DDBJ whole genome shotgun (WGS) entry which is preliminary data.</text>
</comment>
<comment type="catalytic activity">
    <reaction evidence="8">
        <text>N-terminal S-1,2-diacyl-sn-glyceryl-L-cysteinyl-[lipoprotein] + a glycerophospholipid = N-acyl-S-1,2-diacyl-sn-glyceryl-L-cysteinyl-[lipoprotein] + a 2-acyl-sn-glycero-3-phospholipid + H(+)</text>
        <dbReference type="Rhea" id="RHEA:48228"/>
        <dbReference type="Rhea" id="RHEA-COMP:14681"/>
        <dbReference type="Rhea" id="RHEA-COMP:14684"/>
        <dbReference type="ChEBI" id="CHEBI:15378"/>
        <dbReference type="ChEBI" id="CHEBI:136912"/>
        <dbReference type="ChEBI" id="CHEBI:140656"/>
        <dbReference type="ChEBI" id="CHEBI:140657"/>
        <dbReference type="ChEBI" id="CHEBI:140660"/>
        <dbReference type="EC" id="2.3.1.269"/>
    </reaction>
</comment>
<sequence>MVQDKTAVPAPDTSMTAGPAGTPRAALPARVAGAAAGGLLMYLAFPPVGLWYLAPVGVALALLAVRGVRPRRAAWLGLLTGLGLLLPGLHWVSPIGTDAWLGLVAIESAFYAAWGVGVTLVARLRLWPLWSAALWVAMEWARGEFPFGGFPWVRLAFSQGESVFTPYAALGGAPLVGFAVALCGGLLASAALRAVPGLRPVPGPRASSPARWGRAAALPLAGALAVPAATVAVPRYADEGRTVTVGVIQGNVPGRGMHPLGDEPAVVLRNHTRMLHEMARAVRAGTTPRPDIVVLPENSTDIDPMRNEFARSEIDAAVKDIGVPVLVGAVVGVGENNRATRSLVWDPVTGPGAYYDKQQLVPFGEYTPMKDLVLALFERAGLVGKQSVPGTRDGDLELGPVTIGAINCYEVAFDDIVGDTARTGATPLVVQTNNATYARTNLPPQQLAMSQLRAIEHNRAVVTSAITGISAYVTPDGSIAWRTDELVPAMNVLTVPVRTERTVATRVGALPEWALILVGAGAVAAALRRRAGGVAHTVKREDDHQVGDA</sequence>
<feature type="transmembrane region" description="Helical" evidence="8">
    <location>
        <begin position="49"/>
        <end position="68"/>
    </location>
</feature>
<dbReference type="SUPFAM" id="SSF56317">
    <property type="entry name" value="Carbon-nitrogen hydrolase"/>
    <property type="match status" value="1"/>
</dbReference>
<evidence type="ECO:0000256" key="6">
    <source>
        <dbReference type="ARBA" id="ARBA00023136"/>
    </source>
</evidence>
<gene>
    <name evidence="11" type="primary">lnt_1</name>
    <name evidence="8" type="synonym">lnt</name>
    <name evidence="11" type="ORF">GCM10010517_39040</name>
</gene>
<evidence type="ECO:0000256" key="9">
    <source>
        <dbReference type="SAM" id="MobiDB-lite"/>
    </source>
</evidence>
<feature type="transmembrane region" description="Helical" evidence="8">
    <location>
        <begin position="75"/>
        <end position="93"/>
    </location>
</feature>
<dbReference type="NCBIfam" id="TIGR00546">
    <property type="entry name" value="lnt"/>
    <property type="match status" value="1"/>
</dbReference>
<comment type="similarity">
    <text evidence="8">Belongs to the CN hydrolase family. Apolipoprotein N-acyltransferase subfamily.</text>
</comment>
<feature type="domain" description="CN hydrolase" evidence="10">
    <location>
        <begin position="243"/>
        <end position="499"/>
    </location>
</feature>
<dbReference type="Pfam" id="PF00795">
    <property type="entry name" value="CN_hydrolase"/>
    <property type="match status" value="1"/>
</dbReference>
<evidence type="ECO:0000256" key="4">
    <source>
        <dbReference type="ARBA" id="ARBA00022692"/>
    </source>
</evidence>
<evidence type="ECO:0000256" key="5">
    <source>
        <dbReference type="ARBA" id="ARBA00022989"/>
    </source>
</evidence>
<evidence type="ECO:0000256" key="2">
    <source>
        <dbReference type="ARBA" id="ARBA00022475"/>
    </source>
</evidence>
<dbReference type="PANTHER" id="PTHR38686:SF1">
    <property type="entry name" value="APOLIPOPROTEIN N-ACYLTRANSFERASE"/>
    <property type="match status" value="1"/>
</dbReference>
<dbReference type="InterPro" id="IPR003010">
    <property type="entry name" value="C-N_Hydrolase"/>
</dbReference>
<keyword evidence="4 8" id="KW-0812">Transmembrane</keyword>
<keyword evidence="7 8" id="KW-0012">Acyltransferase</keyword>
<dbReference type="HAMAP" id="MF_01148">
    <property type="entry name" value="Lnt"/>
    <property type="match status" value="1"/>
</dbReference>
<dbReference type="Proteomes" id="UP001500831">
    <property type="component" value="Unassembled WGS sequence"/>
</dbReference>
<evidence type="ECO:0000256" key="3">
    <source>
        <dbReference type="ARBA" id="ARBA00022679"/>
    </source>
</evidence>
<dbReference type="InterPro" id="IPR045378">
    <property type="entry name" value="LNT_N"/>
</dbReference>
<accession>A0ABN3W0D5</accession>
<evidence type="ECO:0000256" key="8">
    <source>
        <dbReference type="HAMAP-Rule" id="MF_01148"/>
    </source>
</evidence>
<evidence type="ECO:0000313" key="11">
    <source>
        <dbReference type="EMBL" id="GAA2877522.1"/>
    </source>
</evidence>
<keyword evidence="2 8" id="KW-1003">Cell membrane</keyword>
<dbReference type="PANTHER" id="PTHR38686">
    <property type="entry name" value="APOLIPOPROTEIN N-ACYLTRANSFERASE"/>
    <property type="match status" value="1"/>
</dbReference>
<keyword evidence="3 8" id="KW-0808">Transferase</keyword>
<feature type="region of interest" description="Disordered" evidence="9">
    <location>
        <begin position="1"/>
        <end position="21"/>
    </location>
</feature>
<comment type="pathway">
    <text evidence="8">Protein modification; lipoprotein biosynthesis (N-acyl transfer).</text>
</comment>
<dbReference type="CDD" id="cd07571">
    <property type="entry name" value="ALP_N-acyl_transferase"/>
    <property type="match status" value="1"/>
</dbReference>
<keyword evidence="5 8" id="KW-1133">Transmembrane helix</keyword>
<dbReference type="EC" id="2.3.1.269" evidence="8"/>
<feature type="transmembrane region" description="Helical" evidence="8">
    <location>
        <begin position="167"/>
        <end position="192"/>
    </location>
</feature>
<evidence type="ECO:0000256" key="7">
    <source>
        <dbReference type="ARBA" id="ARBA00023315"/>
    </source>
</evidence>
<dbReference type="PROSITE" id="PS50263">
    <property type="entry name" value="CN_HYDROLASE"/>
    <property type="match status" value="1"/>
</dbReference>
<comment type="function">
    <text evidence="8">Catalyzes the phospholipid dependent N-acylation of the N-terminal cysteine of apolipoprotein, the last step in lipoprotein maturation.</text>
</comment>
<evidence type="ECO:0000259" key="10">
    <source>
        <dbReference type="PROSITE" id="PS50263"/>
    </source>
</evidence>
<dbReference type="Gene3D" id="3.60.110.10">
    <property type="entry name" value="Carbon-nitrogen hydrolase"/>
    <property type="match status" value="1"/>
</dbReference>
<reference evidence="11 12" key="1">
    <citation type="journal article" date="2019" name="Int. J. Syst. Evol. Microbiol.">
        <title>The Global Catalogue of Microorganisms (GCM) 10K type strain sequencing project: providing services to taxonomists for standard genome sequencing and annotation.</title>
        <authorList>
            <consortium name="The Broad Institute Genomics Platform"/>
            <consortium name="The Broad Institute Genome Sequencing Center for Infectious Disease"/>
            <person name="Wu L."/>
            <person name="Ma J."/>
        </authorList>
    </citation>
    <scope>NUCLEOTIDE SEQUENCE [LARGE SCALE GENOMIC DNA]</scope>
    <source>
        <strain evidence="11 12">JCM 6242</strain>
    </source>
</reference>
<keyword evidence="6 8" id="KW-0472">Membrane</keyword>
<organism evidence="11 12">
    <name type="scientific">Streptosporangium fragile</name>
    <dbReference type="NCBI Taxonomy" id="46186"/>
    <lineage>
        <taxon>Bacteria</taxon>
        <taxon>Bacillati</taxon>
        <taxon>Actinomycetota</taxon>
        <taxon>Actinomycetes</taxon>
        <taxon>Streptosporangiales</taxon>
        <taxon>Streptosporangiaceae</taxon>
        <taxon>Streptosporangium</taxon>
    </lineage>
</organism>
<comment type="caution">
    <text evidence="8">Lacks conserved residue(s) required for the propagation of feature annotation.</text>
</comment>
<evidence type="ECO:0000313" key="12">
    <source>
        <dbReference type="Proteomes" id="UP001500831"/>
    </source>
</evidence>
<proteinExistence type="inferred from homology"/>
<evidence type="ECO:0000256" key="1">
    <source>
        <dbReference type="ARBA" id="ARBA00004651"/>
    </source>
</evidence>
<dbReference type="EMBL" id="BAAAVI010000026">
    <property type="protein sequence ID" value="GAA2877522.1"/>
    <property type="molecule type" value="Genomic_DNA"/>
</dbReference>
<dbReference type="RefSeq" id="WP_344973284.1">
    <property type="nucleotide sequence ID" value="NZ_BAAAVI010000026.1"/>
</dbReference>